<evidence type="ECO:0000256" key="1">
    <source>
        <dbReference type="ARBA" id="ARBA00004496"/>
    </source>
</evidence>
<dbReference type="SUPFAM" id="SSF50677">
    <property type="entry name" value="ValRS/IleRS/LeuRS editing domain"/>
    <property type="match status" value="1"/>
</dbReference>
<reference evidence="16" key="1">
    <citation type="submission" date="2021-01" db="EMBL/GenBank/DDBJ databases">
        <title>Fulvivirga kasyanovii gen. nov., sp nov., a novel member of the phylum Bacteroidetes isolated from seawater in a mussel farm.</title>
        <authorList>
            <person name="Zhao L.-H."/>
            <person name="Wang Z.-J."/>
        </authorList>
    </citation>
    <scope>NUCLEOTIDE SEQUENCE</scope>
    <source>
        <strain evidence="16">2943</strain>
    </source>
</reference>
<evidence type="ECO:0000256" key="12">
    <source>
        <dbReference type="HAMAP-Rule" id="MF_02004"/>
    </source>
</evidence>
<dbReference type="SUPFAM" id="SSF52374">
    <property type="entry name" value="Nucleotidylyl transferase"/>
    <property type="match status" value="1"/>
</dbReference>
<dbReference type="SUPFAM" id="SSF46589">
    <property type="entry name" value="tRNA-binding arm"/>
    <property type="match status" value="1"/>
</dbReference>
<evidence type="ECO:0000259" key="13">
    <source>
        <dbReference type="Pfam" id="PF00133"/>
    </source>
</evidence>
<evidence type="ECO:0000256" key="7">
    <source>
        <dbReference type="ARBA" id="ARBA00022917"/>
    </source>
</evidence>
<evidence type="ECO:0000256" key="2">
    <source>
        <dbReference type="ARBA" id="ARBA00011245"/>
    </source>
</evidence>
<dbReference type="Gene3D" id="3.40.50.620">
    <property type="entry name" value="HUPs"/>
    <property type="match status" value="2"/>
</dbReference>
<comment type="catalytic activity">
    <reaction evidence="10 12">
        <text>tRNA(Val) + L-valine + ATP = L-valyl-tRNA(Val) + AMP + diphosphate</text>
        <dbReference type="Rhea" id="RHEA:10704"/>
        <dbReference type="Rhea" id="RHEA-COMP:9672"/>
        <dbReference type="Rhea" id="RHEA-COMP:9708"/>
        <dbReference type="ChEBI" id="CHEBI:30616"/>
        <dbReference type="ChEBI" id="CHEBI:33019"/>
        <dbReference type="ChEBI" id="CHEBI:57762"/>
        <dbReference type="ChEBI" id="CHEBI:78442"/>
        <dbReference type="ChEBI" id="CHEBI:78537"/>
        <dbReference type="ChEBI" id="CHEBI:456215"/>
        <dbReference type="EC" id="6.1.1.9"/>
    </reaction>
</comment>
<dbReference type="RefSeq" id="WP_202243976.1">
    <property type="nucleotide sequence ID" value="NZ_JAESIY010000004.1"/>
</dbReference>
<comment type="domain">
    <text evidence="12">ValRS has two distinct active sites: one for aminoacylation and one for editing. The misactivated threonine is translocated from the active site to the editing site.</text>
</comment>
<dbReference type="Pfam" id="PF00133">
    <property type="entry name" value="tRNA-synt_1"/>
    <property type="match status" value="1"/>
</dbReference>
<evidence type="ECO:0000313" key="17">
    <source>
        <dbReference type="Proteomes" id="UP000659388"/>
    </source>
</evidence>
<dbReference type="InterPro" id="IPR013155">
    <property type="entry name" value="M/V/L/I-tRNA-synth_anticd-bd"/>
</dbReference>
<dbReference type="GO" id="GO:0004832">
    <property type="term" value="F:valine-tRNA ligase activity"/>
    <property type="evidence" value="ECO:0007669"/>
    <property type="project" value="UniProtKB-UniRule"/>
</dbReference>
<dbReference type="InterPro" id="IPR009008">
    <property type="entry name" value="Val/Leu/Ile-tRNA-synth_edit"/>
</dbReference>
<dbReference type="NCBIfam" id="NF004349">
    <property type="entry name" value="PRK05729.1"/>
    <property type="match status" value="1"/>
</dbReference>
<evidence type="ECO:0000313" key="16">
    <source>
        <dbReference type="EMBL" id="MBL3656183.1"/>
    </source>
</evidence>
<evidence type="ECO:0000256" key="9">
    <source>
        <dbReference type="ARBA" id="ARBA00023146"/>
    </source>
</evidence>
<evidence type="ECO:0000256" key="10">
    <source>
        <dbReference type="ARBA" id="ARBA00047552"/>
    </source>
</evidence>
<keyword evidence="7 12" id="KW-0648">Protein biosynthesis</keyword>
<dbReference type="EC" id="6.1.1.9" evidence="12"/>
<keyword evidence="4 12" id="KW-0436">Ligase</keyword>
<feature type="domain" description="Aminoacyl-tRNA synthetase class Ia" evidence="13">
    <location>
        <begin position="15"/>
        <end position="569"/>
    </location>
</feature>
<dbReference type="NCBIfam" id="TIGR00422">
    <property type="entry name" value="valS"/>
    <property type="match status" value="1"/>
</dbReference>
<sequence>MSLSTKYDPSAVEEKWYQYWMDHGFFHSEPNPDKEPYTIVIPPPNVTGVLHMGHMLNNTIQDVLIRKARMEGKEACWVPGTDHASIATEAKVVAMLKEKGINKKDLTREEFLKHAWEWTEKYGGIILEQLKKLGASCDWDRTRFTMEESLSESVIDVFIDLHNKGLIYRGVRMVNWDPQGKTALSDDEVIHKEVQSKLYYVNYKIEGEDTFVTIATTRPETILGDSAICINPNDERYAHLKGKRALVPLINRSIPIIEDEYVSVEFGTGCLKVTPAHDINDYELGLKHNLESIDILNDDGTLNEAAQMFVGEDRFVVRKKIAKELDAIGQLNKIEDYTNSVGFSERTDAVIEPKLSTQWFLKMEDITKPALENVMNDEIQLIPPKFKNTYRHWMENVHDWCISRQLWWGHQIPAFYLPNGSYVVAKTKEEALAKAQEKDSSITIDQLTQDEDVLDTWFSSWLWPMSVFDGLKNPDNEDIKYYYPTNDLVTAPEILFFWVARMIIAGYEYRGEKPFKNVYLTGIVRDKQRRKMSKSLGNSPDPLDLIKQYGADGVRTGMLFSSPAGNDLLFDEKLCEQGRNFSNKIWNAFRLVQGWEVDKNLDGSHNATAIAWFKSRFNQTLAEVEDHFTKFRISDALMSIYKLIWDDYCAWYLEMIKPEFGQPIDAKTLEQTIIFNEQLMKLIHPFMPFLSEELWHELRERDEKDCLIVADWPKAEAIDEQLLSDAALAFEVVTNVRNIRNTKQISPKEALELKIKSGDFAKFENYQFIIQKLANVSSVAQVTDSVEGALTFVVKADEFFIPVSGSIDVEKEKEELQKELEYTKGFLKSVDKKLSNERFVNNAPEQVVAMEQKKKADAEAKIKVLEESLANLG</sequence>
<dbReference type="InterPro" id="IPR014729">
    <property type="entry name" value="Rossmann-like_a/b/a_fold"/>
</dbReference>
<comment type="caution">
    <text evidence="16">The sequence shown here is derived from an EMBL/GenBank/DDBJ whole genome shotgun (WGS) entry which is preliminary data.</text>
</comment>
<dbReference type="InterPro" id="IPR033705">
    <property type="entry name" value="Anticodon_Ia_Val"/>
</dbReference>
<comment type="subunit">
    <text evidence="2 12">Monomer.</text>
</comment>
<dbReference type="FunFam" id="3.40.50.620:FF:000032">
    <property type="entry name" value="Valine--tRNA ligase"/>
    <property type="match status" value="1"/>
</dbReference>
<dbReference type="GO" id="GO:0005829">
    <property type="term" value="C:cytosol"/>
    <property type="evidence" value="ECO:0007669"/>
    <property type="project" value="TreeGrafter"/>
</dbReference>
<dbReference type="AlphaFoldDB" id="A0A937JY82"/>
<feature type="domain" description="Methionyl/Valyl/Leucyl/Isoleucyl-tRNA synthetase anticodon-binding" evidence="14">
    <location>
        <begin position="612"/>
        <end position="754"/>
    </location>
</feature>
<dbReference type="GO" id="GO:0006438">
    <property type="term" value="P:valyl-tRNA aminoacylation"/>
    <property type="evidence" value="ECO:0007669"/>
    <property type="project" value="UniProtKB-UniRule"/>
</dbReference>
<dbReference type="FunFam" id="1.10.287.380:FF:000001">
    <property type="entry name" value="Valine--tRNA ligase"/>
    <property type="match status" value="1"/>
</dbReference>
<comment type="domain">
    <text evidence="12">The C-terminal coiled-coil domain is crucial for aminoacylation activity.</text>
</comment>
<protein>
    <recommendedName>
        <fullName evidence="12">Valine--tRNA ligase</fullName>
        <ecNumber evidence="12">6.1.1.9</ecNumber>
    </recommendedName>
    <alternativeName>
        <fullName evidence="12">Valyl-tRNA synthetase</fullName>
        <shortName evidence="12">ValRS</shortName>
    </alternativeName>
</protein>
<dbReference type="GO" id="GO:0002161">
    <property type="term" value="F:aminoacyl-tRNA deacylase activity"/>
    <property type="evidence" value="ECO:0007669"/>
    <property type="project" value="InterPro"/>
</dbReference>
<keyword evidence="6 12" id="KW-0067">ATP-binding</keyword>
<evidence type="ECO:0000256" key="3">
    <source>
        <dbReference type="ARBA" id="ARBA00022490"/>
    </source>
</evidence>
<dbReference type="Gene3D" id="1.10.287.380">
    <property type="entry name" value="Valyl-tRNA synthetase, C-terminal domain"/>
    <property type="match status" value="1"/>
</dbReference>
<dbReference type="CDD" id="cd07962">
    <property type="entry name" value="Anticodon_Ia_Val"/>
    <property type="match status" value="1"/>
</dbReference>
<dbReference type="InterPro" id="IPR009080">
    <property type="entry name" value="tRNAsynth_Ia_anticodon-bd"/>
</dbReference>
<keyword evidence="3 12" id="KW-0963">Cytoplasm</keyword>
<proteinExistence type="inferred from homology"/>
<dbReference type="PROSITE" id="PS00178">
    <property type="entry name" value="AA_TRNA_LIGASE_I"/>
    <property type="match status" value="1"/>
</dbReference>
<feature type="short sequence motif" description="'HIGH' region" evidence="12">
    <location>
        <begin position="44"/>
        <end position="54"/>
    </location>
</feature>
<comment type="subcellular location">
    <subcellularLocation>
        <location evidence="1 12">Cytoplasm</location>
    </subcellularLocation>
</comment>
<keyword evidence="8 12" id="KW-0175">Coiled coil</keyword>
<evidence type="ECO:0000256" key="4">
    <source>
        <dbReference type="ARBA" id="ARBA00022598"/>
    </source>
</evidence>
<dbReference type="Pfam" id="PF10458">
    <property type="entry name" value="Val_tRNA-synt_C"/>
    <property type="match status" value="1"/>
</dbReference>
<dbReference type="PRINTS" id="PR00986">
    <property type="entry name" value="TRNASYNTHVAL"/>
</dbReference>
<evidence type="ECO:0000256" key="11">
    <source>
        <dbReference type="ARBA" id="ARBA00060830"/>
    </source>
</evidence>
<dbReference type="Proteomes" id="UP000659388">
    <property type="component" value="Unassembled WGS sequence"/>
</dbReference>
<dbReference type="SUPFAM" id="SSF47323">
    <property type="entry name" value="Anticodon-binding domain of a subclass of class I aminoacyl-tRNA synthetases"/>
    <property type="match status" value="1"/>
</dbReference>
<dbReference type="HAMAP" id="MF_02004">
    <property type="entry name" value="Val_tRNA_synth_type1"/>
    <property type="match status" value="1"/>
</dbReference>
<feature type="short sequence motif" description="'KMSKS' region" evidence="12">
    <location>
        <begin position="531"/>
        <end position="535"/>
    </location>
</feature>
<name>A0A937JY82_9BACT</name>
<keyword evidence="5 12" id="KW-0547">Nucleotide-binding</keyword>
<evidence type="ECO:0000259" key="14">
    <source>
        <dbReference type="Pfam" id="PF08264"/>
    </source>
</evidence>
<dbReference type="Pfam" id="PF08264">
    <property type="entry name" value="Anticodon_1"/>
    <property type="match status" value="1"/>
</dbReference>
<dbReference type="CDD" id="cd00817">
    <property type="entry name" value="ValRS_core"/>
    <property type="match status" value="1"/>
</dbReference>
<comment type="similarity">
    <text evidence="11 12">Belongs to the class-I aminoacyl-tRNA synthetase family. ValS type 1 subfamily.</text>
</comment>
<keyword evidence="17" id="KW-1185">Reference proteome</keyword>
<evidence type="ECO:0000259" key="15">
    <source>
        <dbReference type="Pfam" id="PF10458"/>
    </source>
</evidence>
<gene>
    <name evidence="12" type="primary">valS</name>
    <name evidence="16" type="ORF">JL102_08580</name>
</gene>
<evidence type="ECO:0000256" key="5">
    <source>
        <dbReference type="ARBA" id="ARBA00022741"/>
    </source>
</evidence>
<evidence type="ECO:0000256" key="8">
    <source>
        <dbReference type="ARBA" id="ARBA00023054"/>
    </source>
</evidence>
<evidence type="ECO:0000256" key="6">
    <source>
        <dbReference type="ARBA" id="ARBA00022840"/>
    </source>
</evidence>
<organism evidence="16 17">
    <name type="scientific">Fulvivirga sediminis</name>
    <dbReference type="NCBI Taxonomy" id="2803949"/>
    <lineage>
        <taxon>Bacteria</taxon>
        <taxon>Pseudomonadati</taxon>
        <taxon>Bacteroidota</taxon>
        <taxon>Cytophagia</taxon>
        <taxon>Cytophagales</taxon>
        <taxon>Fulvivirgaceae</taxon>
        <taxon>Fulvivirga</taxon>
    </lineage>
</organism>
<dbReference type="InterPro" id="IPR010978">
    <property type="entry name" value="tRNA-bd_arm"/>
</dbReference>
<feature type="binding site" evidence="12">
    <location>
        <position position="534"/>
    </location>
    <ligand>
        <name>ATP</name>
        <dbReference type="ChEBI" id="CHEBI:30616"/>
    </ligand>
</feature>
<comment type="function">
    <text evidence="12">Catalyzes the attachment of valine to tRNA(Val). As ValRS can inadvertently accommodate and process structurally similar amino acids such as threonine, to avoid such errors, it has a 'posttransfer' editing activity that hydrolyzes mischarged Thr-tRNA(Val) in a tRNA-dependent manner.</text>
</comment>
<dbReference type="GO" id="GO:0005524">
    <property type="term" value="F:ATP binding"/>
    <property type="evidence" value="ECO:0007669"/>
    <property type="project" value="UniProtKB-UniRule"/>
</dbReference>
<dbReference type="InterPro" id="IPR002303">
    <property type="entry name" value="Valyl-tRNA_ligase"/>
</dbReference>
<dbReference type="InterPro" id="IPR019499">
    <property type="entry name" value="Val-tRNA_synth_tRNA-bd"/>
</dbReference>
<dbReference type="InterPro" id="IPR002300">
    <property type="entry name" value="aa-tRNA-synth_Ia"/>
</dbReference>
<dbReference type="PANTHER" id="PTHR11946">
    <property type="entry name" value="VALYL-TRNA SYNTHETASES"/>
    <property type="match status" value="1"/>
</dbReference>
<feature type="domain" description="Valyl-tRNA synthetase tRNA-binding arm" evidence="15">
    <location>
        <begin position="808"/>
        <end position="873"/>
    </location>
</feature>
<dbReference type="Gene3D" id="3.90.740.10">
    <property type="entry name" value="Valyl/Leucyl/Isoleucyl-tRNA synthetase, editing domain"/>
    <property type="match status" value="1"/>
</dbReference>
<dbReference type="InterPro" id="IPR037118">
    <property type="entry name" value="Val-tRNA_synth_C_sf"/>
</dbReference>
<dbReference type="Gene3D" id="1.10.730.10">
    <property type="entry name" value="Isoleucyl-tRNA Synthetase, Domain 1"/>
    <property type="match status" value="1"/>
</dbReference>
<dbReference type="InterPro" id="IPR001412">
    <property type="entry name" value="aa-tRNA-synth_I_CS"/>
</dbReference>
<dbReference type="PANTHER" id="PTHR11946:SF109">
    <property type="entry name" value="VALINE--TRNA LIGASE"/>
    <property type="match status" value="1"/>
</dbReference>
<keyword evidence="9 12" id="KW-0030">Aminoacyl-tRNA synthetase</keyword>
<dbReference type="EMBL" id="JAESIY010000004">
    <property type="protein sequence ID" value="MBL3656183.1"/>
    <property type="molecule type" value="Genomic_DNA"/>
</dbReference>
<accession>A0A937JY82</accession>